<dbReference type="PANTHER" id="PTHR36303">
    <property type="entry name" value="2',3'-CYCLIC-NUCLEOTIDE 2'-PHOSPHODIESTERASE"/>
    <property type="match status" value="1"/>
</dbReference>
<accession>A0ABW2V0Z3</accession>
<sequence length="263" mass="29293">MRLLFIGDIVGQPGRNAVRTMLPKFKEKYKPHLIVANGENAAGGRGITSAIVKDLLDAGVHAITMGNHTWDNKDIYEWIDQESRVIRPANFPEGTPGRGFTVVRANGYELFVLNLQGRTFLPPLECPFRTADALWNEASKYRFKLIDLHAEATSEKIAFGWYMDGRASLVVGTHTHVQTNDARILPQGTGYLTDVGMTGPRDGVLGMERNSVIGKFLTQMPARFVVDEGKWQINAVLAEFDDATGRATKVQTIAHDEDTFWME</sequence>
<dbReference type="EMBL" id="JBHTGQ010000017">
    <property type="protein sequence ID" value="MFC7749819.1"/>
    <property type="molecule type" value="Genomic_DNA"/>
</dbReference>
<dbReference type="NCBIfam" id="TIGR00282">
    <property type="entry name" value="TIGR00282 family metallophosphoesterase"/>
    <property type="match status" value="1"/>
</dbReference>
<name>A0ABW2V0Z3_9BACL</name>
<dbReference type="PIRSF" id="PIRSF004789">
    <property type="entry name" value="DR1281"/>
    <property type="match status" value="1"/>
</dbReference>
<dbReference type="Pfam" id="PF13277">
    <property type="entry name" value="YmdB"/>
    <property type="match status" value="1"/>
</dbReference>
<proteinExistence type="predicted"/>
<dbReference type="RefSeq" id="WP_138789831.1">
    <property type="nucleotide sequence ID" value="NZ_JBHTGQ010000017.1"/>
</dbReference>
<dbReference type="CDD" id="cd07382">
    <property type="entry name" value="MPP_DR1281"/>
    <property type="match status" value="1"/>
</dbReference>
<dbReference type="Proteomes" id="UP001596528">
    <property type="component" value="Unassembled WGS sequence"/>
</dbReference>
<organism evidence="1 2">
    <name type="scientific">Paenibacillus thermoaerophilus</name>
    <dbReference type="NCBI Taxonomy" id="1215385"/>
    <lineage>
        <taxon>Bacteria</taxon>
        <taxon>Bacillati</taxon>
        <taxon>Bacillota</taxon>
        <taxon>Bacilli</taxon>
        <taxon>Bacillales</taxon>
        <taxon>Paenibacillaceae</taxon>
        <taxon>Paenibacillus</taxon>
    </lineage>
</organism>
<gene>
    <name evidence="1" type="ORF">ACFQWB_07690</name>
</gene>
<protein>
    <submittedName>
        <fullName evidence="1">TIGR00282 family metallophosphoesterase</fullName>
    </submittedName>
</protein>
<dbReference type="SUPFAM" id="SSF56300">
    <property type="entry name" value="Metallo-dependent phosphatases"/>
    <property type="match status" value="1"/>
</dbReference>
<keyword evidence="2" id="KW-1185">Reference proteome</keyword>
<dbReference type="InterPro" id="IPR029052">
    <property type="entry name" value="Metallo-depent_PP-like"/>
</dbReference>
<evidence type="ECO:0000313" key="2">
    <source>
        <dbReference type="Proteomes" id="UP001596528"/>
    </source>
</evidence>
<dbReference type="PANTHER" id="PTHR36303:SF1">
    <property type="entry name" value="2',3'-CYCLIC-NUCLEOTIDE 2'-PHOSPHODIESTERASE"/>
    <property type="match status" value="1"/>
</dbReference>
<evidence type="ECO:0000313" key="1">
    <source>
        <dbReference type="EMBL" id="MFC7749819.1"/>
    </source>
</evidence>
<comment type="caution">
    <text evidence="1">The sequence shown here is derived from an EMBL/GenBank/DDBJ whole genome shotgun (WGS) entry which is preliminary data.</text>
</comment>
<dbReference type="InterPro" id="IPR005235">
    <property type="entry name" value="YmdB-like"/>
</dbReference>
<dbReference type="Gene3D" id="3.60.21.10">
    <property type="match status" value="1"/>
</dbReference>
<reference evidence="2" key="1">
    <citation type="journal article" date="2019" name="Int. J. Syst. Evol. Microbiol.">
        <title>The Global Catalogue of Microorganisms (GCM) 10K type strain sequencing project: providing services to taxonomists for standard genome sequencing and annotation.</title>
        <authorList>
            <consortium name="The Broad Institute Genomics Platform"/>
            <consortium name="The Broad Institute Genome Sequencing Center for Infectious Disease"/>
            <person name="Wu L."/>
            <person name="Ma J."/>
        </authorList>
    </citation>
    <scope>NUCLEOTIDE SEQUENCE [LARGE SCALE GENOMIC DNA]</scope>
    <source>
        <strain evidence="2">JCM 18657</strain>
    </source>
</reference>